<keyword evidence="3" id="KW-1185">Reference proteome</keyword>
<organism evidence="2 3">
    <name type="scientific">Rubrobacter xylanophilus (strain DSM 9941 / JCM 11954 / NBRC 16129 / PRD-1)</name>
    <dbReference type="NCBI Taxonomy" id="266117"/>
    <lineage>
        <taxon>Bacteria</taxon>
        <taxon>Bacillati</taxon>
        <taxon>Actinomycetota</taxon>
        <taxon>Rubrobacteria</taxon>
        <taxon>Rubrobacterales</taxon>
        <taxon>Rubrobacteraceae</taxon>
        <taxon>Rubrobacter</taxon>
    </lineage>
</organism>
<feature type="region of interest" description="Disordered" evidence="1">
    <location>
        <begin position="1"/>
        <end position="21"/>
    </location>
</feature>
<evidence type="ECO:0000313" key="2">
    <source>
        <dbReference type="EMBL" id="ABG04032.1"/>
    </source>
</evidence>
<reference evidence="2 3" key="1">
    <citation type="submission" date="2006-06" db="EMBL/GenBank/DDBJ databases">
        <title>Complete sequence of Rubrobacter xylanophilus DSM 9941.</title>
        <authorList>
            <consortium name="US DOE Joint Genome Institute"/>
            <person name="Copeland A."/>
            <person name="Lucas S."/>
            <person name="Lapidus A."/>
            <person name="Barry K."/>
            <person name="Detter J.C."/>
            <person name="Glavina del Rio T."/>
            <person name="Hammon N."/>
            <person name="Israni S."/>
            <person name="Dalin E."/>
            <person name="Tice H."/>
            <person name="Pitluck S."/>
            <person name="Munk A.C."/>
            <person name="Brettin T."/>
            <person name="Bruce D."/>
            <person name="Han C."/>
            <person name="Tapia R."/>
            <person name="Gilna P."/>
            <person name="Schmutz J."/>
            <person name="Larimer F."/>
            <person name="Land M."/>
            <person name="Hauser L."/>
            <person name="Kyrpides N."/>
            <person name="Lykidis A."/>
            <person name="da Costa M.S."/>
            <person name="Rainey F.A."/>
            <person name="Empadinhas N."/>
            <person name="Jolivet E."/>
            <person name="Battista J.R."/>
            <person name="Richardson P."/>
        </authorList>
    </citation>
    <scope>NUCLEOTIDE SEQUENCE [LARGE SCALE GENOMIC DNA]</scope>
    <source>
        <strain evidence="3">DSM 9941 / NBRC 16129 / PRD-1</strain>
    </source>
</reference>
<sequence>MSEERDAARQEGPTPERYYAQIVPGDGGVSVARLQEAMNEGARRSWRLVGVVNEPAGEGIILVWDQQGFISG</sequence>
<dbReference type="OrthoDB" id="9857238at2"/>
<dbReference type="KEGG" id="rxy:Rxyl_1066"/>
<protein>
    <recommendedName>
        <fullName evidence="4">DUF4177 domain-containing protein</fullName>
    </recommendedName>
</protein>
<dbReference type="AlphaFoldDB" id="Q1AX46"/>
<gene>
    <name evidence="2" type="ordered locus">Rxyl_1066</name>
</gene>
<dbReference type="EMBL" id="CP000386">
    <property type="protein sequence ID" value="ABG04032.1"/>
    <property type="molecule type" value="Genomic_DNA"/>
</dbReference>
<evidence type="ECO:0000256" key="1">
    <source>
        <dbReference type="SAM" id="MobiDB-lite"/>
    </source>
</evidence>
<accession>Q1AX46</accession>
<evidence type="ECO:0008006" key="4">
    <source>
        <dbReference type="Google" id="ProtNLM"/>
    </source>
</evidence>
<proteinExistence type="predicted"/>
<dbReference type="RefSeq" id="WP_011564050.1">
    <property type="nucleotide sequence ID" value="NC_008148.1"/>
</dbReference>
<dbReference type="STRING" id="266117.Rxyl_1066"/>
<evidence type="ECO:0000313" key="3">
    <source>
        <dbReference type="Proteomes" id="UP000006637"/>
    </source>
</evidence>
<dbReference type="HOGENOM" id="CLU_2719856_0_0_11"/>
<dbReference type="Proteomes" id="UP000006637">
    <property type="component" value="Chromosome"/>
</dbReference>
<name>Q1AX46_RUBXD</name>